<sequence>MVGKPEGGRSWTFSTPEGIEGWEGKGRVRGSMLRPAERRGERKGRFFGVTKTVIFKAEPRRRARRWVKSRRGIMWPCAGNGKIKTCVLVGTLFISLTVIVIFLFFVGMLMKAKVNRESDLNRCGYPMLVIHMEKMLTTLFDSTVWSFNTCKHQVTLKEELLGNK</sequence>
<dbReference type="AlphaFoldDB" id="A0ABC8M2F6"/>
<accession>A0ABC8M2F6</accession>
<evidence type="ECO:0000313" key="3">
    <source>
        <dbReference type="Proteomes" id="UP001642260"/>
    </source>
</evidence>
<keyword evidence="1" id="KW-1133">Transmembrane helix</keyword>
<name>A0ABC8M2F6_ERUVS</name>
<protein>
    <submittedName>
        <fullName evidence="2">Uncharacterized protein</fullName>
    </submittedName>
</protein>
<organism evidence="2 3">
    <name type="scientific">Eruca vesicaria subsp. sativa</name>
    <name type="common">Garden rocket</name>
    <name type="synonym">Eruca sativa</name>
    <dbReference type="NCBI Taxonomy" id="29727"/>
    <lineage>
        <taxon>Eukaryota</taxon>
        <taxon>Viridiplantae</taxon>
        <taxon>Streptophyta</taxon>
        <taxon>Embryophyta</taxon>
        <taxon>Tracheophyta</taxon>
        <taxon>Spermatophyta</taxon>
        <taxon>Magnoliopsida</taxon>
        <taxon>eudicotyledons</taxon>
        <taxon>Gunneridae</taxon>
        <taxon>Pentapetalae</taxon>
        <taxon>rosids</taxon>
        <taxon>malvids</taxon>
        <taxon>Brassicales</taxon>
        <taxon>Brassicaceae</taxon>
        <taxon>Brassiceae</taxon>
        <taxon>Eruca</taxon>
    </lineage>
</organism>
<evidence type="ECO:0000313" key="2">
    <source>
        <dbReference type="EMBL" id="CAH8390390.1"/>
    </source>
</evidence>
<comment type="caution">
    <text evidence="2">The sequence shown here is derived from an EMBL/GenBank/DDBJ whole genome shotgun (WGS) entry which is preliminary data.</text>
</comment>
<gene>
    <name evidence="2" type="ORF">ERUC_LOCUS42873</name>
</gene>
<reference evidence="2 3" key="1">
    <citation type="submission" date="2022-03" db="EMBL/GenBank/DDBJ databases">
        <authorList>
            <person name="Macdonald S."/>
            <person name="Ahmed S."/>
            <person name="Newling K."/>
        </authorList>
    </citation>
    <scope>NUCLEOTIDE SEQUENCE [LARGE SCALE GENOMIC DNA]</scope>
</reference>
<keyword evidence="1" id="KW-0472">Membrane</keyword>
<keyword evidence="3" id="KW-1185">Reference proteome</keyword>
<feature type="transmembrane region" description="Helical" evidence="1">
    <location>
        <begin position="87"/>
        <end position="110"/>
    </location>
</feature>
<dbReference type="Proteomes" id="UP001642260">
    <property type="component" value="Unassembled WGS sequence"/>
</dbReference>
<keyword evidence="1" id="KW-0812">Transmembrane</keyword>
<dbReference type="EMBL" id="CAKOAT010894042">
    <property type="protein sequence ID" value="CAH8390390.1"/>
    <property type="molecule type" value="Genomic_DNA"/>
</dbReference>
<evidence type="ECO:0000256" key="1">
    <source>
        <dbReference type="SAM" id="Phobius"/>
    </source>
</evidence>
<proteinExistence type="predicted"/>